<evidence type="ECO:0000256" key="10">
    <source>
        <dbReference type="SAM" id="MobiDB-lite"/>
    </source>
</evidence>
<dbReference type="GO" id="GO:0004190">
    <property type="term" value="F:aspartic-type endopeptidase activity"/>
    <property type="evidence" value="ECO:0007669"/>
    <property type="project" value="UniProtKB-KW"/>
</dbReference>
<evidence type="ECO:0000256" key="7">
    <source>
        <dbReference type="ARBA" id="ARBA00022750"/>
    </source>
</evidence>
<dbReference type="SUPFAM" id="SSF50630">
    <property type="entry name" value="Acid proteases"/>
    <property type="match status" value="1"/>
</dbReference>
<evidence type="ECO:0000256" key="3">
    <source>
        <dbReference type="ARBA" id="ARBA00022670"/>
    </source>
</evidence>
<organism evidence="12 13">
    <name type="scientific">Hemibagrus guttatus</name>
    <dbReference type="NCBI Taxonomy" id="175788"/>
    <lineage>
        <taxon>Eukaryota</taxon>
        <taxon>Metazoa</taxon>
        <taxon>Chordata</taxon>
        <taxon>Craniata</taxon>
        <taxon>Vertebrata</taxon>
        <taxon>Euteleostomi</taxon>
        <taxon>Actinopterygii</taxon>
        <taxon>Neopterygii</taxon>
        <taxon>Teleostei</taxon>
        <taxon>Ostariophysi</taxon>
        <taxon>Siluriformes</taxon>
        <taxon>Bagridae</taxon>
        <taxon>Hemibagrus</taxon>
    </lineage>
</organism>
<dbReference type="Proteomes" id="UP001274896">
    <property type="component" value="Unassembled WGS sequence"/>
</dbReference>
<feature type="region of interest" description="Disordered" evidence="10">
    <location>
        <begin position="1"/>
        <end position="35"/>
    </location>
</feature>
<dbReference type="GO" id="GO:0004523">
    <property type="term" value="F:RNA-DNA hybrid ribonuclease activity"/>
    <property type="evidence" value="ECO:0007669"/>
    <property type="project" value="UniProtKB-EC"/>
</dbReference>
<evidence type="ECO:0000256" key="6">
    <source>
        <dbReference type="ARBA" id="ARBA00022722"/>
    </source>
</evidence>
<evidence type="ECO:0000256" key="2">
    <source>
        <dbReference type="ARBA" id="ARBA00012180"/>
    </source>
</evidence>
<dbReference type="AlphaFoldDB" id="A0AAE0RCL0"/>
<dbReference type="Pfam" id="PF13650">
    <property type="entry name" value="Asp_protease_2"/>
    <property type="match status" value="1"/>
</dbReference>
<dbReference type="GO" id="GO:0003676">
    <property type="term" value="F:nucleic acid binding"/>
    <property type="evidence" value="ECO:0007669"/>
    <property type="project" value="InterPro"/>
</dbReference>
<dbReference type="EC" id="3.1.26.4" evidence="2"/>
<keyword evidence="6" id="KW-0540">Nuclease</keyword>
<feature type="compositionally biased region" description="Polar residues" evidence="10">
    <location>
        <begin position="1"/>
        <end position="16"/>
    </location>
</feature>
<keyword evidence="13" id="KW-1185">Reference proteome</keyword>
<dbReference type="Gene3D" id="2.40.70.10">
    <property type="entry name" value="Acid Proteases"/>
    <property type="match status" value="1"/>
</dbReference>
<dbReference type="Pfam" id="PF17919">
    <property type="entry name" value="RT_RNaseH_2"/>
    <property type="match status" value="1"/>
</dbReference>
<evidence type="ECO:0000313" key="13">
    <source>
        <dbReference type="Proteomes" id="UP001274896"/>
    </source>
</evidence>
<name>A0AAE0RCL0_9TELE</name>
<keyword evidence="4" id="KW-0808">Transferase</keyword>
<keyword evidence="9" id="KW-0511">Multifunctional enzyme</keyword>
<dbReference type="EMBL" id="JAUCMX010000003">
    <property type="protein sequence ID" value="KAK3550724.1"/>
    <property type="molecule type" value="Genomic_DNA"/>
</dbReference>
<dbReference type="PANTHER" id="PTHR37984">
    <property type="entry name" value="PROTEIN CBG26694"/>
    <property type="match status" value="1"/>
</dbReference>
<dbReference type="InterPro" id="IPR043128">
    <property type="entry name" value="Rev_trsase/Diguanyl_cyclase"/>
</dbReference>
<dbReference type="SUPFAM" id="SSF56672">
    <property type="entry name" value="DNA/RNA polymerases"/>
    <property type="match status" value="1"/>
</dbReference>
<dbReference type="PANTHER" id="PTHR37984:SF5">
    <property type="entry name" value="PROTEIN NYNRIN-LIKE"/>
    <property type="match status" value="1"/>
</dbReference>
<evidence type="ECO:0000256" key="4">
    <source>
        <dbReference type="ARBA" id="ARBA00022679"/>
    </source>
</evidence>
<sequence>MQSCVDESQDQSSRNTWLDRPATVSPPEPALEPMHLGTSHLTPAERQRRLTQNLCLYCGAPGHAIPVCPIRPPRPMVSTIFPFLSKMKPLTTHGMLTTTHASVSVVALLDSGSAGNFISGTLCRQLGLRTKATATPYQIQSITGKPVSRQQVSHSAGPVLLRVGVFHMEEITLLVLEESTADVILGRPWLEQHNPILSWRTGEVLKWGDTCFSDCFPDLPAPHSLLPTSLRIQAISIESPFVNRPLEIPTCYAPFSDVFCPKRASKLPPHRPWDCAIDLLLGEPVPRGRIYPLSIPEEKAMEEYIKEALDQGYIRLSTSPNASRVFFVAKKDRGLRPCIDYRALNRITVRFRYPLPLVPAAMEHLRGATIFTKLDLRSAYNLIRIREGDEWKTAFITPTGHYEYLVIPYGLGNAPSVFQDFIHEVLREFLHRFVLVYIDDILIYSGDLAEHRHHVAKVLERLRKFQLFLKVEKCSFHQPSVQFLGYKIDSSGIQMDEGKITAIRNWPAPATVKELQRFLGFANFYRRFIQNYSSIANPLTSLLRNKPKSLAWSPAAEEAFNTLKKAFTTAPLLIHPDPNKPFIVEVDASMTGVGAVLSQQQGNPSRLHPCAFFSRKLNPAERNYDIGNRELLAVKLALEEWRHWLEGAKHPFLVLTDHKNLEYL</sequence>
<dbReference type="GO" id="GO:0016779">
    <property type="term" value="F:nucleotidyltransferase activity"/>
    <property type="evidence" value="ECO:0007669"/>
    <property type="project" value="UniProtKB-KW"/>
</dbReference>
<dbReference type="InterPro" id="IPR041577">
    <property type="entry name" value="RT_RNaseH_2"/>
</dbReference>
<comment type="similarity">
    <text evidence="1">Belongs to the beta type-B retroviral polymerase family. HERV class-II K(HML-2) pol subfamily.</text>
</comment>
<dbReference type="InterPro" id="IPR000477">
    <property type="entry name" value="RT_dom"/>
</dbReference>
<proteinExistence type="inferred from homology"/>
<comment type="caution">
    <text evidence="12">The sequence shown here is derived from an EMBL/GenBank/DDBJ whole genome shotgun (WGS) entry which is preliminary data.</text>
</comment>
<evidence type="ECO:0000256" key="1">
    <source>
        <dbReference type="ARBA" id="ARBA00010879"/>
    </source>
</evidence>
<feature type="domain" description="Reverse transcriptase" evidence="11">
    <location>
        <begin position="309"/>
        <end position="488"/>
    </location>
</feature>
<dbReference type="Gene3D" id="3.10.10.10">
    <property type="entry name" value="HIV Type 1 Reverse Transcriptase, subunit A, domain 1"/>
    <property type="match status" value="1"/>
</dbReference>
<dbReference type="FunFam" id="3.30.70.270:FF:000020">
    <property type="entry name" value="Transposon Tf2-6 polyprotein-like Protein"/>
    <property type="match status" value="1"/>
</dbReference>
<dbReference type="CDD" id="cd09274">
    <property type="entry name" value="RNase_HI_RT_Ty3"/>
    <property type="match status" value="1"/>
</dbReference>
<dbReference type="Pfam" id="PF00078">
    <property type="entry name" value="RVT_1"/>
    <property type="match status" value="1"/>
</dbReference>
<dbReference type="GO" id="GO:0008270">
    <property type="term" value="F:zinc ion binding"/>
    <property type="evidence" value="ECO:0007669"/>
    <property type="project" value="InterPro"/>
</dbReference>
<dbReference type="InterPro" id="IPR021109">
    <property type="entry name" value="Peptidase_aspartic_dom_sf"/>
</dbReference>
<reference evidence="12" key="1">
    <citation type="submission" date="2023-06" db="EMBL/GenBank/DDBJ databases">
        <title>Male Hemibagrus guttatus genome.</title>
        <authorList>
            <person name="Bian C."/>
        </authorList>
    </citation>
    <scope>NUCLEOTIDE SEQUENCE</scope>
    <source>
        <strain evidence="12">Male_cb2023</strain>
        <tissue evidence="12">Muscle</tissue>
    </source>
</reference>
<keyword evidence="8" id="KW-0255">Endonuclease</keyword>
<accession>A0AAE0RCL0</accession>
<keyword evidence="7" id="KW-0064">Aspartyl protease</keyword>
<dbReference type="PROSITE" id="PS50878">
    <property type="entry name" value="RT_POL"/>
    <property type="match status" value="1"/>
</dbReference>
<dbReference type="Gene3D" id="3.10.20.370">
    <property type="match status" value="1"/>
</dbReference>
<dbReference type="GO" id="GO:0006508">
    <property type="term" value="P:proteolysis"/>
    <property type="evidence" value="ECO:0007669"/>
    <property type="project" value="UniProtKB-KW"/>
</dbReference>
<dbReference type="CDD" id="cd00303">
    <property type="entry name" value="retropepsin_like"/>
    <property type="match status" value="1"/>
</dbReference>
<evidence type="ECO:0000259" key="11">
    <source>
        <dbReference type="PROSITE" id="PS50878"/>
    </source>
</evidence>
<dbReference type="Gene3D" id="3.30.70.270">
    <property type="match status" value="2"/>
</dbReference>
<keyword evidence="5" id="KW-0548">Nucleotidyltransferase</keyword>
<evidence type="ECO:0000256" key="5">
    <source>
        <dbReference type="ARBA" id="ARBA00022695"/>
    </source>
</evidence>
<dbReference type="InterPro" id="IPR050951">
    <property type="entry name" value="Retrovirus_Pol_polyprotein"/>
</dbReference>
<evidence type="ECO:0000256" key="9">
    <source>
        <dbReference type="ARBA" id="ARBA00023268"/>
    </source>
</evidence>
<protein>
    <recommendedName>
        <fullName evidence="2">ribonuclease H</fullName>
        <ecNumber evidence="2">3.1.26.4</ecNumber>
    </recommendedName>
</protein>
<gene>
    <name evidence="12" type="ORF">QTP70_003956</name>
</gene>
<keyword evidence="8" id="KW-0378">Hydrolase</keyword>
<dbReference type="FunFam" id="3.10.20.370:FF:000003">
    <property type="entry name" value="Transposon Tf2-6 polyprotein"/>
    <property type="match status" value="1"/>
</dbReference>
<dbReference type="InterPro" id="IPR043502">
    <property type="entry name" value="DNA/RNA_pol_sf"/>
</dbReference>
<dbReference type="SUPFAM" id="SSF57756">
    <property type="entry name" value="Retrovirus zinc finger-like domains"/>
    <property type="match status" value="1"/>
</dbReference>
<evidence type="ECO:0000313" key="12">
    <source>
        <dbReference type="EMBL" id="KAK3550724.1"/>
    </source>
</evidence>
<evidence type="ECO:0000256" key="8">
    <source>
        <dbReference type="ARBA" id="ARBA00022759"/>
    </source>
</evidence>
<keyword evidence="3" id="KW-0645">Protease</keyword>
<dbReference type="InterPro" id="IPR036875">
    <property type="entry name" value="Znf_CCHC_sf"/>
</dbReference>
<dbReference type="CDD" id="cd01647">
    <property type="entry name" value="RT_LTR"/>
    <property type="match status" value="1"/>
</dbReference>